<feature type="region of interest" description="Disordered" evidence="8">
    <location>
        <begin position="26"/>
        <end position="73"/>
    </location>
</feature>
<dbReference type="PIRSF" id="PIRSF034005">
    <property type="entry name" value="OM_lipoprot_Omp19_bac"/>
    <property type="match status" value="1"/>
</dbReference>
<comment type="similarity">
    <text evidence="2">Belongs to the rhizobiaceae omp19 lipoprotein family.</text>
</comment>
<evidence type="ECO:0000256" key="7">
    <source>
        <dbReference type="ARBA" id="ARBA00023288"/>
    </source>
</evidence>
<evidence type="ECO:0000256" key="1">
    <source>
        <dbReference type="ARBA" id="ARBA00004459"/>
    </source>
</evidence>
<gene>
    <name evidence="10" type="ORF">K1W69_15430</name>
</gene>
<dbReference type="Gene3D" id="2.40.128.10">
    <property type="match status" value="1"/>
</dbReference>
<dbReference type="GO" id="GO:0004866">
    <property type="term" value="F:endopeptidase inhibitor activity"/>
    <property type="evidence" value="ECO:0007669"/>
    <property type="project" value="InterPro"/>
</dbReference>
<accession>A0AAE3D2G1</accession>
<keyword evidence="7" id="KW-0449">Lipoprotein</keyword>
<name>A0AAE3D2G1_9HYPH</name>
<dbReference type="AlphaFoldDB" id="A0AAE3D2G1"/>
<comment type="subcellular location">
    <subcellularLocation>
        <location evidence="1">Cell outer membrane</location>
        <topology evidence="1">Lipid-anchor</topology>
    </subcellularLocation>
</comment>
<reference evidence="10" key="1">
    <citation type="submission" date="2021-08" db="EMBL/GenBank/DDBJ databases">
        <title>Hoeflea bacterium WL0058 sp. nov., isolated from the sediment.</title>
        <authorList>
            <person name="Wang L."/>
            <person name="Zhang D."/>
        </authorList>
    </citation>
    <scope>NUCLEOTIDE SEQUENCE</scope>
    <source>
        <strain evidence="10">WL0058</strain>
    </source>
</reference>
<evidence type="ECO:0000256" key="4">
    <source>
        <dbReference type="ARBA" id="ARBA00023136"/>
    </source>
</evidence>
<dbReference type="SUPFAM" id="SSF50882">
    <property type="entry name" value="beta-Barrel protease inhibitors"/>
    <property type="match status" value="1"/>
</dbReference>
<keyword evidence="11" id="KW-1185">Reference proteome</keyword>
<dbReference type="PROSITE" id="PS51257">
    <property type="entry name" value="PROKAR_LIPOPROTEIN"/>
    <property type="match status" value="1"/>
</dbReference>
<evidence type="ECO:0000256" key="6">
    <source>
        <dbReference type="ARBA" id="ARBA00023237"/>
    </source>
</evidence>
<keyword evidence="5" id="KW-0564">Palmitate</keyword>
<evidence type="ECO:0000259" key="9">
    <source>
        <dbReference type="Pfam" id="PF02974"/>
    </source>
</evidence>
<evidence type="ECO:0000313" key="10">
    <source>
        <dbReference type="EMBL" id="MBW8638588.1"/>
    </source>
</evidence>
<evidence type="ECO:0000256" key="2">
    <source>
        <dbReference type="ARBA" id="ARBA00007138"/>
    </source>
</evidence>
<dbReference type="RefSeq" id="WP_220229194.1">
    <property type="nucleotide sequence ID" value="NZ_JAICBX010000002.1"/>
</dbReference>
<dbReference type="Pfam" id="PF02974">
    <property type="entry name" value="Inh"/>
    <property type="match status" value="1"/>
</dbReference>
<proteinExistence type="inferred from homology"/>
<feature type="compositionally biased region" description="Polar residues" evidence="8">
    <location>
        <begin position="40"/>
        <end position="50"/>
    </location>
</feature>
<sequence>MRNIAVLMLIGLVVVAAGCQRTNYRPLPKPEPLSPAPVGTVQSGQLSSPGEASGFPEAPADAGQSQEQFETAAAGAPAVTREALVGRWTISASGSNCDLFLALTKWTGGYRAATRGCSNEAALVSAWDVQGNQVLLSDNSGNQFARLYKSGEESYNGTTASGQPVSLSR</sequence>
<dbReference type="EMBL" id="JAICBX010000002">
    <property type="protein sequence ID" value="MBW8638588.1"/>
    <property type="molecule type" value="Genomic_DNA"/>
</dbReference>
<keyword evidence="4" id="KW-0472">Membrane</keyword>
<evidence type="ECO:0000256" key="8">
    <source>
        <dbReference type="SAM" id="MobiDB-lite"/>
    </source>
</evidence>
<protein>
    <submittedName>
        <fullName evidence="10">Protease inhibitor Inh/omp19 family protein</fullName>
    </submittedName>
</protein>
<dbReference type="InterPro" id="IPR010571">
    <property type="entry name" value="OM_lipoprot_Omp19_bac"/>
</dbReference>
<evidence type="ECO:0000256" key="3">
    <source>
        <dbReference type="ARBA" id="ARBA00022729"/>
    </source>
</evidence>
<evidence type="ECO:0000313" key="11">
    <source>
        <dbReference type="Proteomes" id="UP001196509"/>
    </source>
</evidence>
<evidence type="ECO:0000256" key="5">
    <source>
        <dbReference type="ARBA" id="ARBA00023139"/>
    </source>
</evidence>
<keyword evidence="6" id="KW-0998">Cell outer membrane</keyword>
<keyword evidence="10" id="KW-0646">Protease inhibitor</keyword>
<dbReference type="InterPro" id="IPR021140">
    <property type="entry name" value="Inh/Omp19"/>
</dbReference>
<dbReference type="GO" id="GO:0009279">
    <property type="term" value="C:cell outer membrane"/>
    <property type="evidence" value="ECO:0007669"/>
    <property type="project" value="UniProtKB-SubCell"/>
</dbReference>
<comment type="caution">
    <text evidence="10">The sequence shown here is derived from an EMBL/GenBank/DDBJ whole genome shotgun (WGS) entry which is preliminary data.</text>
</comment>
<organism evidence="10 11">
    <name type="scientific">Flavimaribacter sediminis</name>
    <dbReference type="NCBI Taxonomy" id="2865987"/>
    <lineage>
        <taxon>Bacteria</taxon>
        <taxon>Pseudomonadati</taxon>
        <taxon>Pseudomonadota</taxon>
        <taxon>Alphaproteobacteria</taxon>
        <taxon>Hyphomicrobiales</taxon>
        <taxon>Rhizobiaceae</taxon>
        <taxon>Flavimaribacter</taxon>
    </lineage>
</organism>
<dbReference type="InterPro" id="IPR016085">
    <property type="entry name" value="Protease_inh_B-barrel_dom"/>
</dbReference>
<keyword evidence="3" id="KW-0732">Signal</keyword>
<dbReference type="Proteomes" id="UP001196509">
    <property type="component" value="Unassembled WGS sequence"/>
</dbReference>
<feature type="domain" description="Alkaline proteinase inhibitor/ Outer membrane lipoprotein Omp19" evidence="9">
    <location>
        <begin position="79"/>
        <end position="169"/>
    </location>
</feature>